<comment type="caution">
    <text evidence="1">The sequence shown here is derived from an EMBL/GenBank/DDBJ whole genome shotgun (WGS) entry which is preliminary data.</text>
</comment>
<protein>
    <submittedName>
        <fullName evidence="1">Uncharacterized protein</fullName>
    </submittedName>
</protein>
<evidence type="ECO:0000313" key="2">
    <source>
        <dbReference type="Proteomes" id="UP001054945"/>
    </source>
</evidence>
<organism evidence="1 2">
    <name type="scientific">Caerostris extrusa</name>
    <name type="common">Bark spider</name>
    <name type="synonym">Caerostris bankana</name>
    <dbReference type="NCBI Taxonomy" id="172846"/>
    <lineage>
        <taxon>Eukaryota</taxon>
        <taxon>Metazoa</taxon>
        <taxon>Ecdysozoa</taxon>
        <taxon>Arthropoda</taxon>
        <taxon>Chelicerata</taxon>
        <taxon>Arachnida</taxon>
        <taxon>Araneae</taxon>
        <taxon>Araneomorphae</taxon>
        <taxon>Entelegynae</taxon>
        <taxon>Araneoidea</taxon>
        <taxon>Araneidae</taxon>
        <taxon>Caerostris</taxon>
    </lineage>
</organism>
<gene>
    <name evidence="1" type="ORF">CEXT_622401</name>
</gene>
<dbReference type="AlphaFoldDB" id="A0AAV4SDS9"/>
<evidence type="ECO:0000313" key="1">
    <source>
        <dbReference type="EMBL" id="GIY31326.1"/>
    </source>
</evidence>
<sequence length="104" mass="11863">MQVQLLTPGHFFFLTRSPPEGILQFLESPVSLPLTTSDLSGKYPPAFLSVYILPRISEDSVTHSRRFPNASGLHEFGNNIVVSRLSEFLLFLFIKERMKMHRKG</sequence>
<dbReference type="Proteomes" id="UP001054945">
    <property type="component" value="Unassembled WGS sequence"/>
</dbReference>
<proteinExistence type="predicted"/>
<dbReference type="EMBL" id="BPLR01009357">
    <property type="protein sequence ID" value="GIY31326.1"/>
    <property type="molecule type" value="Genomic_DNA"/>
</dbReference>
<reference evidence="1 2" key="1">
    <citation type="submission" date="2021-06" db="EMBL/GenBank/DDBJ databases">
        <title>Caerostris extrusa draft genome.</title>
        <authorList>
            <person name="Kono N."/>
            <person name="Arakawa K."/>
        </authorList>
    </citation>
    <scope>NUCLEOTIDE SEQUENCE [LARGE SCALE GENOMIC DNA]</scope>
</reference>
<keyword evidence="2" id="KW-1185">Reference proteome</keyword>
<name>A0AAV4SDS9_CAEEX</name>
<accession>A0AAV4SDS9</accession>